<evidence type="ECO:0000256" key="1">
    <source>
        <dbReference type="SAM" id="SignalP"/>
    </source>
</evidence>
<name>A0A919CP90_9PROT</name>
<dbReference type="Proteomes" id="UP000630353">
    <property type="component" value="Unassembled WGS sequence"/>
</dbReference>
<evidence type="ECO:0000313" key="2">
    <source>
        <dbReference type="EMBL" id="GHD49195.1"/>
    </source>
</evidence>
<organism evidence="2 3">
    <name type="scientific">Thalassobaculum fulvum</name>
    <dbReference type="NCBI Taxonomy" id="1633335"/>
    <lineage>
        <taxon>Bacteria</taxon>
        <taxon>Pseudomonadati</taxon>
        <taxon>Pseudomonadota</taxon>
        <taxon>Alphaproteobacteria</taxon>
        <taxon>Rhodospirillales</taxon>
        <taxon>Thalassobaculaceae</taxon>
        <taxon>Thalassobaculum</taxon>
    </lineage>
</organism>
<dbReference type="AlphaFoldDB" id="A0A919CP90"/>
<reference evidence="2" key="2">
    <citation type="submission" date="2020-09" db="EMBL/GenBank/DDBJ databases">
        <authorList>
            <person name="Sun Q."/>
            <person name="Kim S."/>
        </authorList>
    </citation>
    <scope>NUCLEOTIDE SEQUENCE</scope>
    <source>
        <strain evidence="2">KCTC 42651</strain>
    </source>
</reference>
<gene>
    <name evidence="2" type="ORF">GCM10017083_21160</name>
</gene>
<feature type="signal peptide" evidence="1">
    <location>
        <begin position="1"/>
        <end position="23"/>
    </location>
</feature>
<accession>A0A919CP90</accession>
<protein>
    <recommendedName>
        <fullName evidence="4">Glycine zipper family protein</fullName>
    </recommendedName>
</protein>
<dbReference type="EMBL" id="BMZS01000004">
    <property type="protein sequence ID" value="GHD49195.1"/>
    <property type="molecule type" value="Genomic_DNA"/>
</dbReference>
<sequence>MHVWRIAVLVVGALWFTAVGAQAQTQSGGAATESAPAAAAPSTDGGQRVLTPEQIEELQAMVGRMQSAMKDMVASARSTAGRLAGGGQTVVVSTTEIAAIALGAAGGAILIDLLGGGGIATVAGAVVGGVAAHWIMTAVPPFQPAGES</sequence>
<comment type="caution">
    <text evidence="2">The sequence shown here is derived from an EMBL/GenBank/DDBJ whole genome shotgun (WGS) entry which is preliminary data.</text>
</comment>
<keyword evidence="3" id="KW-1185">Reference proteome</keyword>
<evidence type="ECO:0008006" key="4">
    <source>
        <dbReference type="Google" id="ProtNLM"/>
    </source>
</evidence>
<evidence type="ECO:0000313" key="3">
    <source>
        <dbReference type="Proteomes" id="UP000630353"/>
    </source>
</evidence>
<reference evidence="2" key="1">
    <citation type="journal article" date="2014" name="Int. J. Syst. Evol. Microbiol.">
        <title>Complete genome sequence of Corynebacterium casei LMG S-19264T (=DSM 44701T), isolated from a smear-ripened cheese.</title>
        <authorList>
            <consortium name="US DOE Joint Genome Institute (JGI-PGF)"/>
            <person name="Walter F."/>
            <person name="Albersmeier A."/>
            <person name="Kalinowski J."/>
            <person name="Ruckert C."/>
        </authorList>
    </citation>
    <scope>NUCLEOTIDE SEQUENCE</scope>
    <source>
        <strain evidence="2">KCTC 42651</strain>
    </source>
</reference>
<feature type="chain" id="PRO_5037586994" description="Glycine zipper family protein" evidence="1">
    <location>
        <begin position="24"/>
        <end position="148"/>
    </location>
</feature>
<keyword evidence="1" id="KW-0732">Signal</keyword>
<dbReference type="RefSeq" id="WP_189989151.1">
    <property type="nucleotide sequence ID" value="NZ_BMZS01000004.1"/>
</dbReference>
<proteinExistence type="predicted"/>